<comment type="cofactor">
    <cofactor evidence="1">
        <name>Mg(2+)</name>
        <dbReference type="ChEBI" id="CHEBI:18420"/>
    </cofactor>
</comment>
<feature type="signal peptide" evidence="6">
    <location>
        <begin position="1"/>
        <end position="23"/>
    </location>
</feature>
<keyword evidence="5" id="KW-0472">Membrane</keyword>
<dbReference type="Gene3D" id="2.60.40.10">
    <property type="entry name" value="Immunoglobulins"/>
    <property type="match status" value="1"/>
</dbReference>
<dbReference type="EMBL" id="CP027860">
    <property type="protein sequence ID" value="AVP98328.1"/>
    <property type="molecule type" value="Genomic_DNA"/>
</dbReference>
<dbReference type="PANTHER" id="PTHR45138">
    <property type="entry name" value="REGULATORY COMPONENTS OF SENSORY TRANSDUCTION SYSTEM"/>
    <property type="match status" value="1"/>
</dbReference>
<gene>
    <name evidence="8" type="ORF">C7S18_14510</name>
</gene>
<dbReference type="GO" id="GO:0043709">
    <property type="term" value="P:cell adhesion involved in single-species biofilm formation"/>
    <property type="evidence" value="ECO:0007669"/>
    <property type="project" value="TreeGrafter"/>
</dbReference>
<evidence type="ECO:0000256" key="1">
    <source>
        <dbReference type="ARBA" id="ARBA00001946"/>
    </source>
</evidence>
<evidence type="ECO:0000256" key="5">
    <source>
        <dbReference type="SAM" id="Phobius"/>
    </source>
</evidence>
<feature type="chain" id="PRO_5015111006" description="diguanylate cyclase" evidence="6">
    <location>
        <begin position="24"/>
        <end position="1021"/>
    </location>
</feature>
<dbReference type="InterPro" id="IPR013783">
    <property type="entry name" value="Ig-like_fold"/>
</dbReference>
<dbReference type="SUPFAM" id="SSF63829">
    <property type="entry name" value="Calcium-dependent phosphotriesterase"/>
    <property type="match status" value="1"/>
</dbReference>
<organism evidence="8 9">
    <name type="scientific">Ahniella affigens</name>
    <dbReference type="NCBI Taxonomy" id="2021234"/>
    <lineage>
        <taxon>Bacteria</taxon>
        <taxon>Pseudomonadati</taxon>
        <taxon>Pseudomonadota</taxon>
        <taxon>Gammaproteobacteria</taxon>
        <taxon>Lysobacterales</taxon>
        <taxon>Rhodanobacteraceae</taxon>
        <taxon>Ahniella</taxon>
    </lineage>
</organism>
<dbReference type="RefSeq" id="WP_106892248.1">
    <property type="nucleotide sequence ID" value="NZ_CP027860.1"/>
</dbReference>
<dbReference type="NCBIfam" id="TIGR00254">
    <property type="entry name" value="GGDEF"/>
    <property type="match status" value="1"/>
</dbReference>
<dbReference type="InterPro" id="IPR015943">
    <property type="entry name" value="WD40/YVTN_repeat-like_dom_sf"/>
</dbReference>
<dbReference type="AlphaFoldDB" id="A0A2P1PU12"/>
<dbReference type="GO" id="GO:0052621">
    <property type="term" value="F:diguanylate cyclase activity"/>
    <property type="evidence" value="ECO:0007669"/>
    <property type="project" value="UniProtKB-EC"/>
</dbReference>
<keyword evidence="5" id="KW-0812">Transmembrane</keyword>
<dbReference type="InterPro" id="IPR011110">
    <property type="entry name" value="Reg_prop"/>
</dbReference>
<dbReference type="InterPro" id="IPR029787">
    <property type="entry name" value="Nucleotide_cyclase"/>
</dbReference>
<keyword evidence="6" id="KW-0732">Signal</keyword>
<dbReference type="SMART" id="SM00267">
    <property type="entry name" value="GGDEF"/>
    <property type="match status" value="1"/>
</dbReference>
<dbReference type="InterPro" id="IPR011047">
    <property type="entry name" value="Quinoprotein_ADH-like_sf"/>
</dbReference>
<dbReference type="InterPro" id="IPR000160">
    <property type="entry name" value="GGDEF_dom"/>
</dbReference>
<dbReference type="EC" id="2.7.7.65" evidence="2"/>
<dbReference type="SUPFAM" id="SSF55073">
    <property type="entry name" value="Nucleotide cyclase"/>
    <property type="match status" value="1"/>
</dbReference>
<dbReference type="Gene3D" id="3.30.70.270">
    <property type="match status" value="1"/>
</dbReference>
<feature type="coiled-coil region" evidence="4">
    <location>
        <begin position="834"/>
        <end position="864"/>
    </location>
</feature>
<dbReference type="InterPro" id="IPR011123">
    <property type="entry name" value="Y_Y_Y"/>
</dbReference>
<keyword evidence="9" id="KW-1185">Reference proteome</keyword>
<keyword evidence="5" id="KW-1133">Transmembrane helix</keyword>
<evidence type="ECO:0000259" key="7">
    <source>
        <dbReference type="PROSITE" id="PS50887"/>
    </source>
</evidence>
<dbReference type="CDD" id="cd01949">
    <property type="entry name" value="GGDEF"/>
    <property type="match status" value="1"/>
</dbReference>
<evidence type="ECO:0000256" key="2">
    <source>
        <dbReference type="ARBA" id="ARBA00012528"/>
    </source>
</evidence>
<dbReference type="OrthoDB" id="176203at2"/>
<evidence type="ECO:0000256" key="4">
    <source>
        <dbReference type="SAM" id="Coils"/>
    </source>
</evidence>
<protein>
    <recommendedName>
        <fullName evidence="2">diguanylate cyclase</fullName>
        <ecNumber evidence="2">2.7.7.65</ecNumber>
    </recommendedName>
</protein>
<proteinExistence type="predicted"/>
<dbReference type="FunFam" id="3.30.70.270:FF:000001">
    <property type="entry name" value="Diguanylate cyclase domain protein"/>
    <property type="match status" value="1"/>
</dbReference>
<dbReference type="GO" id="GO:0005886">
    <property type="term" value="C:plasma membrane"/>
    <property type="evidence" value="ECO:0007669"/>
    <property type="project" value="TreeGrafter"/>
</dbReference>
<reference evidence="8 9" key="2">
    <citation type="submission" date="2018-03" db="EMBL/GenBank/DDBJ databases">
        <authorList>
            <person name="Keele B.F."/>
        </authorList>
    </citation>
    <scope>NUCLEOTIDE SEQUENCE [LARGE SCALE GENOMIC DNA]</scope>
    <source>
        <strain evidence="8 9">D13</strain>
    </source>
</reference>
<dbReference type="PROSITE" id="PS50887">
    <property type="entry name" value="GGDEF"/>
    <property type="match status" value="1"/>
</dbReference>
<dbReference type="SUPFAM" id="SSF50998">
    <property type="entry name" value="Quinoprotein alcohol dehydrogenase-like"/>
    <property type="match status" value="1"/>
</dbReference>
<accession>A0A2P1PU12</accession>
<evidence type="ECO:0000256" key="6">
    <source>
        <dbReference type="SAM" id="SignalP"/>
    </source>
</evidence>
<dbReference type="Proteomes" id="UP000241074">
    <property type="component" value="Chromosome"/>
</dbReference>
<keyword evidence="4" id="KW-0175">Coiled coil</keyword>
<dbReference type="Pfam" id="PF07494">
    <property type="entry name" value="Reg_prop"/>
    <property type="match status" value="3"/>
</dbReference>
<evidence type="ECO:0000313" key="9">
    <source>
        <dbReference type="Proteomes" id="UP000241074"/>
    </source>
</evidence>
<dbReference type="InterPro" id="IPR050469">
    <property type="entry name" value="Diguanylate_Cyclase"/>
</dbReference>
<dbReference type="Pfam" id="PF07495">
    <property type="entry name" value="Y_Y_Y"/>
    <property type="match status" value="1"/>
</dbReference>
<reference evidence="8 9" key="1">
    <citation type="submission" date="2018-03" db="EMBL/GenBank/DDBJ databases">
        <title>Ahniella affigens gen. nov., sp. nov., a gammaproteobacterium isolated from sandy soil near a stream.</title>
        <authorList>
            <person name="Ko Y."/>
            <person name="Kim J.-H."/>
        </authorList>
    </citation>
    <scope>NUCLEOTIDE SEQUENCE [LARGE SCALE GENOMIC DNA]</scope>
    <source>
        <strain evidence="8 9">D13</strain>
    </source>
</reference>
<dbReference type="GO" id="GO:1902201">
    <property type="term" value="P:negative regulation of bacterial-type flagellum-dependent cell motility"/>
    <property type="evidence" value="ECO:0007669"/>
    <property type="project" value="TreeGrafter"/>
</dbReference>
<dbReference type="Pfam" id="PF00990">
    <property type="entry name" value="GGDEF"/>
    <property type="match status" value="1"/>
</dbReference>
<comment type="catalytic activity">
    <reaction evidence="3">
        <text>2 GTP = 3',3'-c-di-GMP + 2 diphosphate</text>
        <dbReference type="Rhea" id="RHEA:24898"/>
        <dbReference type="ChEBI" id="CHEBI:33019"/>
        <dbReference type="ChEBI" id="CHEBI:37565"/>
        <dbReference type="ChEBI" id="CHEBI:58805"/>
        <dbReference type="EC" id="2.7.7.65"/>
    </reaction>
</comment>
<dbReference type="Gene3D" id="2.130.10.10">
    <property type="entry name" value="YVTN repeat-like/Quinoprotein amine dehydrogenase"/>
    <property type="match status" value="2"/>
</dbReference>
<dbReference type="InterPro" id="IPR043128">
    <property type="entry name" value="Rev_trsase/Diguanyl_cyclase"/>
</dbReference>
<name>A0A2P1PU12_9GAMM</name>
<evidence type="ECO:0000256" key="3">
    <source>
        <dbReference type="ARBA" id="ARBA00034247"/>
    </source>
</evidence>
<dbReference type="KEGG" id="xba:C7S18_14510"/>
<sequence length="1021" mass="113655">MRLNRWMRLGFWLGLVASGGAWANFDTRPVDQFTIADGLSQDSAWAMTLDSQGFLWLGTEDGLNRFDGQDFRVFRRDDKGGNSVADNFVTALLADQDAIYVGTRAGTLQRLDLRTERFDSLPGAIAAQFQGNSVDELLLLGPGRILVGTKDRGLVSLTFQDGQFIETGRWVGPASGLPSNQVRTLHLTRSGQVWVGTSKGACRLQDLGPRCIQPDWPGLRQLAKSNVGAIITDAREQLWVAGVSEGVVRISRDGNRFDQFLPENSGLPSKLIEVMKLDSLGRVWVGTKSGVARFDEQCNCFIKPRALGRSPDEPRQLVLSMLEDASGGLWVGYFNLGLERIALDDNGIRHYQPSAYSSATMGADQVRAILPIGDNSYLLGTFGDGAYALDTDPDTGLIATLKPLLQLPDQDTARREVWTLALIDRKLYIGSNGGLHVLDLDTRAVNPIKIPGQRMVLRQLLHDPHHDVLWLGMEDGLCRLQLADGSARCLNADPNTPGHLSDRYVFSLHLDRQGRLWAGTWNGLDEVDPERMLARPVSAEETGIASALIFDIAESQSGQIWLGSADGLVRFTPGSAPEVYRERQGLSNGVIYGVEFDADDTLWLSSSRGLMRFDPRSKVITAYDQRDGLQSNQFFYGAHGKDDHGRLLFGGIKGLNRIDPNRVPRTLRPPKVFVTGVSVLGQTLRPGIRSDDLPVLDAPPNYLDVIRLGPEHNQLGIEFAAPDFDQPRLLNFEYQLSGFDPRWQQLGGRRFVSFTNLRAGDYELLVRARNRFGELSLSDARLKIQVAPPAYETWWFRTLMVLISAGLIWVVFAWRTRDLRQQRLHLEQEVIRRTDEVRAQNERLAAQQAELERANRELFQLSNRDPLTGAYNRRYIQERLARALASHGQLAIAIVDIDFFKRINDQYGHLAGDDCLRHVVACMSQVLADRAEFARWGGEEFLIGFEQLPGADVGTLLEQLRTTLAERPALADGKQVAMTISIGWCDGAGGQKYSLAEQIRRADTALYRAKEQGRNQVVASD</sequence>
<feature type="transmembrane region" description="Helical" evidence="5">
    <location>
        <begin position="794"/>
        <end position="814"/>
    </location>
</feature>
<dbReference type="PANTHER" id="PTHR45138:SF9">
    <property type="entry name" value="DIGUANYLATE CYCLASE DGCM-RELATED"/>
    <property type="match status" value="1"/>
</dbReference>
<evidence type="ECO:0000313" key="8">
    <source>
        <dbReference type="EMBL" id="AVP98328.1"/>
    </source>
</evidence>
<feature type="domain" description="GGDEF" evidence="7">
    <location>
        <begin position="888"/>
        <end position="1021"/>
    </location>
</feature>